<gene>
    <name evidence="1" type="ORF">ACHAWU_002136</name>
</gene>
<dbReference type="EMBL" id="JALLBG020000143">
    <property type="protein sequence ID" value="KAL3762040.1"/>
    <property type="molecule type" value="Genomic_DNA"/>
</dbReference>
<proteinExistence type="predicted"/>
<organism evidence="1 2">
    <name type="scientific">Discostella pseudostelligera</name>
    <dbReference type="NCBI Taxonomy" id="259834"/>
    <lineage>
        <taxon>Eukaryota</taxon>
        <taxon>Sar</taxon>
        <taxon>Stramenopiles</taxon>
        <taxon>Ochrophyta</taxon>
        <taxon>Bacillariophyta</taxon>
        <taxon>Coscinodiscophyceae</taxon>
        <taxon>Thalassiosirophycidae</taxon>
        <taxon>Stephanodiscales</taxon>
        <taxon>Stephanodiscaceae</taxon>
        <taxon>Discostella</taxon>
    </lineage>
</organism>
<protein>
    <submittedName>
        <fullName evidence="1">Uncharacterized protein</fullName>
    </submittedName>
</protein>
<sequence>MCRLIFWLHSQLKILPIVRSSANASATNHLHSCPFRRRPTQQSWDGHPILLRTNGLVRF</sequence>
<accession>A0ABD3MD51</accession>
<keyword evidence="2" id="KW-1185">Reference proteome</keyword>
<evidence type="ECO:0000313" key="2">
    <source>
        <dbReference type="Proteomes" id="UP001530293"/>
    </source>
</evidence>
<name>A0ABD3MD51_9STRA</name>
<dbReference type="Proteomes" id="UP001530293">
    <property type="component" value="Unassembled WGS sequence"/>
</dbReference>
<comment type="caution">
    <text evidence="1">The sequence shown here is derived from an EMBL/GenBank/DDBJ whole genome shotgun (WGS) entry which is preliminary data.</text>
</comment>
<dbReference type="AlphaFoldDB" id="A0ABD3MD51"/>
<reference evidence="1 2" key="1">
    <citation type="submission" date="2024-10" db="EMBL/GenBank/DDBJ databases">
        <title>Updated reference genomes for cyclostephanoid diatoms.</title>
        <authorList>
            <person name="Roberts W.R."/>
            <person name="Alverson A.J."/>
        </authorList>
    </citation>
    <scope>NUCLEOTIDE SEQUENCE [LARGE SCALE GENOMIC DNA]</scope>
    <source>
        <strain evidence="1 2">AJA232-27</strain>
    </source>
</reference>
<evidence type="ECO:0000313" key="1">
    <source>
        <dbReference type="EMBL" id="KAL3762040.1"/>
    </source>
</evidence>